<dbReference type="PANTHER" id="PTHR37540:SF5">
    <property type="entry name" value="TRANSCRIPTION FACTOR DOMAIN-CONTAINING PROTEIN"/>
    <property type="match status" value="1"/>
</dbReference>
<evidence type="ECO:0000256" key="1">
    <source>
        <dbReference type="SAM" id="MobiDB-lite"/>
    </source>
</evidence>
<dbReference type="EMBL" id="JAPZBO010000003">
    <property type="protein sequence ID" value="KAJ5320948.1"/>
    <property type="molecule type" value="Genomic_DNA"/>
</dbReference>
<evidence type="ECO:0000313" key="3">
    <source>
        <dbReference type="Proteomes" id="UP001147746"/>
    </source>
</evidence>
<dbReference type="PANTHER" id="PTHR37540">
    <property type="entry name" value="TRANSCRIPTION FACTOR (ACR-2), PUTATIVE-RELATED-RELATED"/>
    <property type="match status" value="1"/>
</dbReference>
<dbReference type="Proteomes" id="UP001147746">
    <property type="component" value="Unassembled WGS sequence"/>
</dbReference>
<feature type="compositionally biased region" description="Polar residues" evidence="1">
    <location>
        <begin position="90"/>
        <end position="108"/>
    </location>
</feature>
<dbReference type="Pfam" id="PF11951">
    <property type="entry name" value="Fungal_trans_2"/>
    <property type="match status" value="1"/>
</dbReference>
<name>A0A9W9U638_9EURO</name>
<keyword evidence="3" id="KW-1185">Reference proteome</keyword>
<protein>
    <submittedName>
        <fullName evidence="2">Uncharacterized protein</fullName>
    </submittedName>
</protein>
<feature type="region of interest" description="Disordered" evidence="1">
    <location>
        <begin position="1"/>
        <end position="109"/>
    </location>
</feature>
<accession>A0A9W9U638</accession>
<proteinExistence type="predicted"/>
<reference evidence="2" key="2">
    <citation type="journal article" date="2023" name="IMA Fungus">
        <title>Comparative genomic study of the Penicillium genus elucidates a diverse pangenome and 15 lateral gene transfer events.</title>
        <authorList>
            <person name="Petersen C."/>
            <person name="Sorensen T."/>
            <person name="Nielsen M.R."/>
            <person name="Sondergaard T.E."/>
            <person name="Sorensen J.L."/>
            <person name="Fitzpatrick D.A."/>
            <person name="Frisvad J.C."/>
            <person name="Nielsen K.L."/>
        </authorList>
    </citation>
    <scope>NUCLEOTIDE SEQUENCE</scope>
    <source>
        <strain evidence="2">IBT 21472</strain>
    </source>
</reference>
<organism evidence="2 3">
    <name type="scientific">Penicillium atrosanguineum</name>
    <dbReference type="NCBI Taxonomy" id="1132637"/>
    <lineage>
        <taxon>Eukaryota</taxon>
        <taxon>Fungi</taxon>
        <taxon>Dikarya</taxon>
        <taxon>Ascomycota</taxon>
        <taxon>Pezizomycotina</taxon>
        <taxon>Eurotiomycetes</taxon>
        <taxon>Eurotiomycetidae</taxon>
        <taxon>Eurotiales</taxon>
        <taxon>Aspergillaceae</taxon>
        <taxon>Penicillium</taxon>
    </lineage>
</organism>
<feature type="compositionally biased region" description="Low complexity" evidence="1">
    <location>
        <begin position="1"/>
        <end position="15"/>
    </location>
</feature>
<feature type="compositionally biased region" description="Basic residues" evidence="1">
    <location>
        <begin position="44"/>
        <end position="61"/>
    </location>
</feature>
<dbReference type="AlphaFoldDB" id="A0A9W9U638"/>
<sequence>MSSGNSSSGSHSGKSMPPDDAPRFAFVSESNQADARSHAMREHWRQRHSRNNSGKNKRIHPKLLPSPASSSSAGRVLKPRNISSRDRSTRSYGSQGSPAKQSEATSSEMELIRADGDNPIGITPQLLNGMSDALSTSRLDPFQQFPVELTPLHHKLLHHWIGTHATMMFEDLDIPTFNPMKDVWFPLDLSNASSFNAIMAHSAAHLSHLYAGTSPQRGTNSSDALKFKSEAVRILHEWLSIPEKALSYDAFAAVIRLLTFERYWGTAEEWNIHRTGLHRMIEAKGGIGELHGNWRLELVVYLWVT</sequence>
<reference evidence="2" key="1">
    <citation type="submission" date="2022-12" db="EMBL/GenBank/DDBJ databases">
        <authorList>
            <person name="Petersen C."/>
        </authorList>
    </citation>
    <scope>NUCLEOTIDE SEQUENCE</scope>
    <source>
        <strain evidence="2">IBT 21472</strain>
    </source>
</reference>
<feature type="compositionally biased region" description="Low complexity" evidence="1">
    <location>
        <begin position="63"/>
        <end position="73"/>
    </location>
</feature>
<evidence type="ECO:0000313" key="2">
    <source>
        <dbReference type="EMBL" id="KAJ5320948.1"/>
    </source>
</evidence>
<dbReference type="InterPro" id="IPR021858">
    <property type="entry name" value="Fun_TF"/>
</dbReference>
<gene>
    <name evidence="2" type="ORF">N7476_003950</name>
</gene>
<comment type="caution">
    <text evidence="2">The sequence shown here is derived from an EMBL/GenBank/DDBJ whole genome shotgun (WGS) entry which is preliminary data.</text>
</comment>